<dbReference type="AlphaFoldDB" id="A0A1G4VRM9"/>
<dbReference type="STRING" id="329186.SAMN02927925_01653"/>
<protein>
    <submittedName>
        <fullName evidence="1">YfbU domain-containing protein</fullName>
    </submittedName>
</protein>
<organism evidence="1 2">
    <name type="scientific">Flavobacterium saliperosum</name>
    <dbReference type="NCBI Taxonomy" id="329186"/>
    <lineage>
        <taxon>Bacteria</taxon>
        <taxon>Pseudomonadati</taxon>
        <taxon>Bacteroidota</taxon>
        <taxon>Flavobacteriia</taxon>
        <taxon>Flavobacteriales</taxon>
        <taxon>Flavobacteriaceae</taxon>
        <taxon>Flavobacterium</taxon>
    </lineage>
</organism>
<evidence type="ECO:0000313" key="1">
    <source>
        <dbReference type="EMBL" id="SCX10852.1"/>
    </source>
</evidence>
<dbReference type="InterPro" id="IPR005587">
    <property type="entry name" value="UPF0304_YfbU"/>
</dbReference>
<gene>
    <name evidence="1" type="ORF">SAMN02927925_01653</name>
</gene>
<dbReference type="Gene3D" id="1.10.3190.10">
    <property type="entry name" value="yfbu gene product, domain 2"/>
    <property type="match status" value="1"/>
</dbReference>
<dbReference type="SUPFAM" id="SSF116960">
    <property type="entry name" value="YfbU-like"/>
    <property type="match status" value="1"/>
</dbReference>
<dbReference type="InterPro" id="IPR023146">
    <property type="entry name" value="YfbU_alpha-helical_sf"/>
</dbReference>
<name>A0A1G4VRM9_9FLAO</name>
<dbReference type="Proteomes" id="UP000182124">
    <property type="component" value="Unassembled WGS sequence"/>
</dbReference>
<dbReference type="InterPro" id="IPR023145">
    <property type="entry name" value="YfbU_helix-hairpin_sf"/>
</dbReference>
<evidence type="ECO:0000313" key="2">
    <source>
        <dbReference type="Proteomes" id="UP000182124"/>
    </source>
</evidence>
<dbReference type="RefSeq" id="WP_023577054.1">
    <property type="nucleotide sequence ID" value="NZ_CBCSBQ010000002.1"/>
</dbReference>
<accession>A0A1G4VRM9</accession>
<dbReference type="eggNOG" id="COG3013">
    <property type="taxonomic scope" value="Bacteria"/>
</dbReference>
<dbReference type="Gene3D" id="1.10.287.680">
    <property type="entry name" value="Helix hairpin bin"/>
    <property type="match status" value="1"/>
</dbReference>
<dbReference type="EMBL" id="FMTY01000003">
    <property type="protein sequence ID" value="SCX10852.1"/>
    <property type="molecule type" value="Genomic_DNA"/>
</dbReference>
<dbReference type="NCBIfam" id="NF003936">
    <property type="entry name" value="PRK05445.1"/>
    <property type="match status" value="1"/>
</dbReference>
<dbReference type="Pfam" id="PF03887">
    <property type="entry name" value="YfbU"/>
    <property type="match status" value="1"/>
</dbReference>
<sequence>MIPETLSIVERQILANQFKILSKITDQTEEYEIKIEILENGYTEQYYEIFEVDTEEIPVEICEETSQILNMYRRINNALDTLSEEEKEGLDLEKIKFEGFDAHNDTHYYYMNFMVKRMNLWREYKSEYLNSHSPLSLLKYRKMLEYQNYLLDNDQYDLNKEDINCMIELLNSSKKIISVAV</sequence>
<proteinExistence type="predicted"/>
<reference evidence="1 2" key="1">
    <citation type="submission" date="2016-10" db="EMBL/GenBank/DDBJ databases">
        <authorList>
            <person name="de Groot N.N."/>
        </authorList>
    </citation>
    <scope>NUCLEOTIDE SEQUENCE [LARGE SCALE GENOMIC DNA]</scope>
    <source>
        <strain evidence="1 2">CGMCC 1.3801</strain>
    </source>
</reference>